<comment type="caution">
    <text evidence="1">The sequence shown here is derived from an EMBL/GenBank/DDBJ whole genome shotgun (WGS) entry which is preliminary data.</text>
</comment>
<dbReference type="EMBL" id="DYWQ01000094">
    <property type="protein sequence ID" value="HJF45400.1"/>
    <property type="molecule type" value="Genomic_DNA"/>
</dbReference>
<evidence type="ECO:0000313" key="2">
    <source>
        <dbReference type="Proteomes" id="UP000697330"/>
    </source>
</evidence>
<proteinExistence type="predicted"/>
<dbReference type="AlphaFoldDB" id="A0A921KLH4"/>
<gene>
    <name evidence="1" type="ORF">K8U72_06400</name>
</gene>
<dbReference type="RefSeq" id="WP_274959176.1">
    <property type="nucleotide sequence ID" value="NZ_DYWQ01000094.1"/>
</dbReference>
<evidence type="ECO:0000313" key="1">
    <source>
        <dbReference type="EMBL" id="HJF45400.1"/>
    </source>
</evidence>
<reference evidence="1" key="2">
    <citation type="submission" date="2021-09" db="EMBL/GenBank/DDBJ databases">
        <authorList>
            <person name="Gilroy R."/>
        </authorList>
    </citation>
    <scope>NUCLEOTIDE SEQUENCE</scope>
    <source>
        <strain evidence="1">CHK124-7917</strain>
    </source>
</reference>
<reference evidence="1" key="1">
    <citation type="journal article" date="2021" name="PeerJ">
        <title>Extensive microbial diversity within the chicken gut microbiome revealed by metagenomics and culture.</title>
        <authorList>
            <person name="Gilroy R."/>
            <person name="Ravi A."/>
            <person name="Getino M."/>
            <person name="Pursley I."/>
            <person name="Horton D.L."/>
            <person name="Alikhan N.F."/>
            <person name="Baker D."/>
            <person name="Gharbi K."/>
            <person name="Hall N."/>
            <person name="Watson M."/>
            <person name="Adriaenssens E.M."/>
            <person name="Foster-Nyarko E."/>
            <person name="Jarju S."/>
            <person name="Secka A."/>
            <person name="Antonio M."/>
            <person name="Oren A."/>
            <person name="Chaudhuri R.R."/>
            <person name="La Ragione R."/>
            <person name="Hildebrand F."/>
            <person name="Pallen M.J."/>
        </authorList>
    </citation>
    <scope>NUCLEOTIDE SEQUENCE</scope>
    <source>
        <strain evidence="1">CHK124-7917</strain>
    </source>
</reference>
<organism evidence="1 2">
    <name type="scientific">Thermophilibacter provencensis</name>
    <dbReference type="NCBI Taxonomy" id="1852386"/>
    <lineage>
        <taxon>Bacteria</taxon>
        <taxon>Bacillati</taxon>
        <taxon>Actinomycetota</taxon>
        <taxon>Coriobacteriia</taxon>
        <taxon>Coriobacteriales</taxon>
        <taxon>Atopobiaceae</taxon>
        <taxon>Thermophilibacter</taxon>
    </lineage>
</organism>
<evidence type="ECO:0008006" key="3">
    <source>
        <dbReference type="Google" id="ProtNLM"/>
    </source>
</evidence>
<accession>A0A921KLH4</accession>
<dbReference type="Proteomes" id="UP000697330">
    <property type="component" value="Unassembled WGS sequence"/>
</dbReference>
<sequence>MEDYNLAPGELVVMQEQSVKLGNDTDGEDLDELVLTNQNLILVASASQGLFKKTRMLKRCSLAKIQRQNDVPQVFATKYRSSYCLQAAFRDETVTLCFPANPRRLAERWARAIAQAADGDLSSIGAEDNLPPEITNVVDGARDLVGSIFGGGRQPKGASQKERPANVTKKCVGCHAPITGRAGSTVTCSYCDTRQTL</sequence>
<protein>
    <recommendedName>
        <fullName evidence="3">PH domain-containing protein</fullName>
    </recommendedName>
</protein>
<name>A0A921KLH4_9ACTN</name>